<keyword evidence="3" id="KW-0732">Signal</keyword>
<dbReference type="InterPro" id="IPR001343">
    <property type="entry name" value="Hemolysn_Ca-bd"/>
</dbReference>
<sequence length="590" mass="60296">MATIYVSTTGSDSGSGASGSPVKSITKAAQLAQAGDTVLVAAGTYKGTVSIATNGTASGQITFKPVDGAKVVIDGAGTPANTDLVVISGDYITFQGFEVVNATRTGIGLWGSHDSKVLDNNVHDSFRAGIYAGYSSPGVSYNNVIDGNEVWRNVKENMSRTWSGGWAQGISLAMSDNSTISNNNVYDNWGEGVGAMFTKGAKITGNTVYDSYSVGVYLDNAQDAVVQYNTVSHSYDTAFYRGGKPAAGIQICNENGDRMLPSSGIVITNNVLAGVGDVHYSTYGANTGLINSTISPNTVQSSPIPAPTPGPTPTPTPTPGDDPVVAADDSYGATEDVVLSVDATKGVLANDSAPDGGKAAVAGTFATAQGGSVKLNADGSFVYTPKANFFGTDSFSYTAKDTDGDTDTGTVTFKVADVVDTTPTPTPTPTPSPRPTTTKTINGTTSANDLMGTSGNDLIDGKSGNDTLWGMNGSDVLIGGSGKDTFVFASAGSNALKLGSNNVDVVVDFNPADDTIQLGDAVFTKLAAGSLSSSAFVTGTKALDSSDRIIYNKQTGDLSYDADGTGSTAAVKFAVIENKAALTAADFYII</sequence>
<dbReference type="EMBL" id="CP016616">
    <property type="protein sequence ID" value="ANY76906.1"/>
    <property type="molecule type" value="Genomic_DNA"/>
</dbReference>
<dbReference type="InterPro" id="IPR018511">
    <property type="entry name" value="Hemolysin-typ_Ca-bd_CS"/>
</dbReference>
<dbReference type="SMART" id="SM00710">
    <property type="entry name" value="PbH1"/>
    <property type="match status" value="7"/>
</dbReference>
<dbReference type="GO" id="GO:0005576">
    <property type="term" value="C:extracellular region"/>
    <property type="evidence" value="ECO:0007669"/>
    <property type="project" value="UniProtKB-SubCell"/>
</dbReference>
<dbReference type="RefSeq" id="WP_099507909.1">
    <property type="nucleotide sequence ID" value="NZ_CP016616.1"/>
</dbReference>
<dbReference type="Pfam" id="PF13229">
    <property type="entry name" value="Beta_helix"/>
    <property type="match status" value="1"/>
</dbReference>
<accession>A0A1B2EAA2</accession>
<gene>
    <name evidence="6" type="ORF">BB934_00645</name>
</gene>
<proteinExistence type="predicted"/>
<protein>
    <recommendedName>
        <fullName evidence="5">Right handed beta helix domain-containing protein</fullName>
    </recommendedName>
</protein>
<dbReference type="Gene3D" id="2.150.10.10">
    <property type="entry name" value="Serralysin-like metalloprotease, C-terminal"/>
    <property type="match status" value="1"/>
</dbReference>
<dbReference type="InterPro" id="IPR012334">
    <property type="entry name" value="Pectin_lyas_fold"/>
</dbReference>
<feature type="compositionally biased region" description="Polar residues" evidence="4">
    <location>
        <begin position="294"/>
        <end position="303"/>
    </location>
</feature>
<evidence type="ECO:0000256" key="1">
    <source>
        <dbReference type="ARBA" id="ARBA00004613"/>
    </source>
</evidence>
<feature type="compositionally biased region" description="Pro residues" evidence="4">
    <location>
        <begin position="424"/>
        <end position="434"/>
    </location>
</feature>
<dbReference type="GO" id="GO:0016837">
    <property type="term" value="F:carbon-oxygen lyase activity, acting on polysaccharides"/>
    <property type="evidence" value="ECO:0007669"/>
    <property type="project" value="TreeGrafter"/>
</dbReference>
<dbReference type="InterPro" id="IPR022441">
    <property type="entry name" value="Para_beta_helix_rpt-2"/>
</dbReference>
<evidence type="ECO:0000256" key="3">
    <source>
        <dbReference type="ARBA" id="ARBA00022729"/>
    </source>
</evidence>
<feature type="domain" description="Right handed beta helix" evidence="5">
    <location>
        <begin position="164"/>
        <end position="301"/>
    </location>
</feature>
<comment type="subcellular location">
    <subcellularLocation>
        <location evidence="1">Secreted</location>
    </subcellularLocation>
</comment>
<dbReference type="Gene3D" id="2.160.20.10">
    <property type="entry name" value="Single-stranded right-handed beta-helix, Pectin lyase-like"/>
    <property type="match status" value="1"/>
</dbReference>
<evidence type="ECO:0000256" key="2">
    <source>
        <dbReference type="ARBA" id="ARBA00022525"/>
    </source>
</evidence>
<dbReference type="InterPro" id="IPR006626">
    <property type="entry name" value="PbH1"/>
</dbReference>
<organism evidence="6">
    <name type="scientific">Microvirga ossetica</name>
    <dbReference type="NCBI Taxonomy" id="1882682"/>
    <lineage>
        <taxon>Bacteria</taxon>
        <taxon>Pseudomonadati</taxon>
        <taxon>Pseudomonadota</taxon>
        <taxon>Alphaproteobacteria</taxon>
        <taxon>Hyphomicrobiales</taxon>
        <taxon>Methylobacteriaceae</taxon>
        <taxon>Microvirga</taxon>
    </lineage>
</organism>
<dbReference type="KEGG" id="moc:BB934_00645"/>
<reference evidence="6" key="1">
    <citation type="submission" date="2016-07" db="EMBL/GenBank/DDBJ databases">
        <title>Microvirga ossetica sp. nov. a new species of rhizobia isolated from root nodules of the legume species Vicia alpestris Steven originated from North Ossetia region in the Caucasus.</title>
        <authorList>
            <person name="Safronova V.I."/>
            <person name="Kuznetsova I.G."/>
            <person name="Sazanova A.L."/>
            <person name="Belimov A."/>
            <person name="Andronov E."/>
            <person name="Osledkin Y.S."/>
            <person name="Onishchuk O.P."/>
            <person name="Kurchak O.N."/>
            <person name="Shaposhnikov A.I."/>
            <person name="Willems A."/>
            <person name="Tikhonovich I.A."/>
        </authorList>
    </citation>
    <scope>NUCLEOTIDE SEQUENCE [LARGE SCALE GENOMIC DNA]</scope>
    <source>
        <strain evidence="6">V5/3M</strain>
    </source>
</reference>
<dbReference type="AlphaFoldDB" id="A0A1B2EAA2"/>
<dbReference type="InterPro" id="IPR052052">
    <property type="entry name" value="Polysaccharide_Lyase_9"/>
</dbReference>
<dbReference type="InterPro" id="IPR039448">
    <property type="entry name" value="Beta_helix"/>
</dbReference>
<dbReference type="InterPro" id="IPR011049">
    <property type="entry name" value="Serralysin-like_metalloprot_C"/>
</dbReference>
<feature type="compositionally biased region" description="Polar residues" evidence="4">
    <location>
        <begin position="441"/>
        <end position="455"/>
    </location>
</feature>
<dbReference type="InterPro" id="IPR011050">
    <property type="entry name" value="Pectin_lyase_fold/virulence"/>
</dbReference>
<feature type="region of interest" description="Disordered" evidence="4">
    <location>
        <begin position="294"/>
        <end position="327"/>
    </location>
</feature>
<dbReference type="PANTHER" id="PTHR40088">
    <property type="entry name" value="PECTATE LYASE (EUROFUNG)"/>
    <property type="match status" value="1"/>
</dbReference>
<dbReference type="Pfam" id="PF00353">
    <property type="entry name" value="HemolysinCabind"/>
    <property type="match status" value="1"/>
</dbReference>
<evidence type="ECO:0000313" key="6">
    <source>
        <dbReference type="EMBL" id="ANY76906.1"/>
    </source>
</evidence>
<dbReference type="GO" id="GO:0005509">
    <property type="term" value="F:calcium ion binding"/>
    <property type="evidence" value="ECO:0007669"/>
    <property type="project" value="InterPro"/>
</dbReference>
<dbReference type="PROSITE" id="PS00330">
    <property type="entry name" value="HEMOLYSIN_CALCIUM"/>
    <property type="match status" value="1"/>
</dbReference>
<evidence type="ECO:0000256" key="4">
    <source>
        <dbReference type="SAM" id="MobiDB-lite"/>
    </source>
</evidence>
<evidence type="ECO:0000259" key="5">
    <source>
        <dbReference type="Pfam" id="PF13229"/>
    </source>
</evidence>
<keyword evidence="2" id="KW-0964">Secreted</keyword>
<dbReference type="OrthoDB" id="5380561at2"/>
<dbReference type="Pfam" id="PF17963">
    <property type="entry name" value="Big_9"/>
    <property type="match status" value="1"/>
</dbReference>
<name>A0A1B2EAA2_9HYPH</name>
<feature type="region of interest" description="Disordered" evidence="4">
    <location>
        <begin position="419"/>
        <end position="455"/>
    </location>
</feature>
<feature type="compositionally biased region" description="Pro residues" evidence="4">
    <location>
        <begin position="304"/>
        <end position="320"/>
    </location>
</feature>
<dbReference type="Gene3D" id="2.60.40.3440">
    <property type="match status" value="1"/>
</dbReference>
<dbReference type="PANTHER" id="PTHR40088:SF2">
    <property type="entry name" value="SECRETED SUGAR HYDROLASE"/>
    <property type="match status" value="1"/>
</dbReference>
<dbReference type="SUPFAM" id="SSF51126">
    <property type="entry name" value="Pectin lyase-like"/>
    <property type="match status" value="1"/>
</dbReference>
<dbReference type="PRINTS" id="PR00313">
    <property type="entry name" value="CABNDNGRPT"/>
</dbReference>
<dbReference type="SUPFAM" id="SSF51120">
    <property type="entry name" value="beta-Roll"/>
    <property type="match status" value="1"/>
</dbReference>
<dbReference type="NCBIfam" id="TIGR03804">
    <property type="entry name" value="para_beta_helix"/>
    <property type="match status" value="2"/>
</dbReference>